<evidence type="ECO:0000256" key="1">
    <source>
        <dbReference type="SAM" id="MobiDB-lite"/>
    </source>
</evidence>
<feature type="compositionally biased region" description="Polar residues" evidence="1">
    <location>
        <begin position="166"/>
        <end position="177"/>
    </location>
</feature>
<dbReference type="EMBL" id="VSWC01000067">
    <property type="protein sequence ID" value="KAA1095995.1"/>
    <property type="molecule type" value="Genomic_DNA"/>
</dbReference>
<protein>
    <submittedName>
        <fullName evidence="5">Uncharacterized protein</fullName>
    </submittedName>
</protein>
<gene>
    <name evidence="3" type="ORF">PGT21_000980</name>
    <name evidence="2" type="ORF">PGT21_001947</name>
    <name evidence="5" type="ORF">PGTUg99_014562</name>
    <name evidence="4" type="ORF">PGTUg99_015213</name>
</gene>
<feature type="region of interest" description="Disordered" evidence="1">
    <location>
        <begin position="146"/>
        <end position="207"/>
    </location>
</feature>
<dbReference type="OrthoDB" id="2504967at2759"/>
<sequence length="207" mass="23101">MWSSNNQTNKRLTPNLKQLKLVCKVPELQPPQCPPPSDPSSSTTESVTNPSTWRKELKLTRVVERERKKLSTATASSCSTTTSLSSSTSRVPPTPSDLPRLDDRLSLLDEKLESVENMFSARKQMFELLGKDSDLLNIDLQKEIQRNSQSFQSSRKTTAIIKPLQKTESSPPTSGAVETTEESNKESAQSTEINPEAGWGGYFKKLW</sequence>
<evidence type="ECO:0000313" key="3">
    <source>
        <dbReference type="EMBL" id="KAA1112529.1"/>
    </source>
</evidence>
<dbReference type="EMBL" id="VSWC01000015">
    <property type="protein sequence ID" value="KAA1112529.1"/>
    <property type="molecule type" value="Genomic_DNA"/>
</dbReference>
<feature type="compositionally biased region" description="Pro residues" evidence="1">
    <location>
        <begin position="28"/>
        <end position="38"/>
    </location>
</feature>
<organism evidence="5 7">
    <name type="scientific">Puccinia graminis f. sp. tritici</name>
    <dbReference type="NCBI Taxonomy" id="56615"/>
    <lineage>
        <taxon>Eukaryota</taxon>
        <taxon>Fungi</taxon>
        <taxon>Dikarya</taxon>
        <taxon>Basidiomycota</taxon>
        <taxon>Pucciniomycotina</taxon>
        <taxon>Pucciniomycetes</taxon>
        <taxon>Pucciniales</taxon>
        <taxon>Pucciniaceae</taxon>
        <taxon>Puccinia</taxon>
    </lineage>
</organism>
<dbReference type="AlphaFoldDB" id="A0A5B0SJ96"/>
<dbReference type="EMBL" id="VDEP01000045">
    <property type="protein sequence ID" value="KAA1134824.1"/>
    <property type="molecule type" value="Genomic_DNA"/>
</dbReference>
<dbReference type="EMBL" id="VDEP01000011">
    <property type="protein sequence ID" value="KAA1137203.1"/>
    <property type="molecule type" value="Genomic_DNA"/>
</dbReference>
<evidence type="ECO:0000313" key="6">
    <source>
        <dbReference type="Proteomes" id="UP000324748"/>
    </source>
</evidence>
<evidence type="ECO:0000313" key="2">
    <source>
        <dbReference type="EMBL" id="KAA1095995.1"/>
    </source>
</evidence>
<feature type="compositionally biased region" description="Basic and acidic residues" evidence="1">
    <location>
        <begin position="53"/>
        <end position="69"/>
    </location>
</feature>
<comment type="caution">
    <text evidence="5">The sequence shown here is derived from an EMBL/GenBank/DDBJ whole genome shotgun (WGS) entry which is preliminary data.</text>
</comment>
<feature type="compositionally biased region" description="Polar residues" evidence="1">
    <location>
        <begin position="146"/>
        <end position="157"/>
    </location>
</feature>
<name>A0A5B0SJ96_PUCGR</name>
<feature type="compositionally biased region" description="Low complexity" evidence="1">
    <location>
        <begin position="71"/>
        <end position="89"/>
    </location>
</feature>
<proteinExistence type="predicted"/>
<keyword evidence="6" id="KW-1185">Reference proteome</keyword>
<feature type="region of interest" description="Disordered" evidence="1">
    <location>
        <begin position="26"/>
        <end position="101"/>
    </location>
</feature>
<reference evidence="6 7" key="1">
    <citation type="submission" date="2019-05" db="EMBL/GenBank/DDBJ databases">
        <title>Emergence of the Ug99 lineage of the wheat stem rust pathogen through somatic hybridization.</title>
        <authorList>
            <person name="Li F."/>
            <person name="Upadhyaya N.M."/>
            <person name="Sperschneider J."/>
            <person name="Matny O."/>
            <person name="Nguyen-Phuc H."/>
            <person name="Mago R."/>
            <person name="Raley C."/>
            <person name="Miller M.E."/>
            <person name="Silverstein K.A.T."/>
            <person name="Henningsen E."/>
            <person name="Hirsch C.D."/>
            <person name="Visser B."/>
            <person name="Pretorius Z.A."/>
            <person name="Steffenson B.J."/>
            <person name="Schwessinger B."/>
            <person name="Dodds P.N."/>
            <person name="Figueroa M."/>
        </authorList>
    </citation>
    <scope>NUCLEOTIDE SEQUENCE [LARGE SCALE GENOMIC DNA]</scope>
    <source>
        <strain evidence="2">21-0</strain>
        <strain evidence="5 7">Ug99</strain>
    </source>
</reference>
<dbReference type="Proteomes" id="UP000325313">
    <property type="component" value="Unassembled WGS sequence"/>
</dbReference>
<evidence type="ECO:0000313" key="5">
    <source>
        <dbReference type="EMBL" id="KAA1137203.1"/>
    </source>
</evidence>
<dbReference type="Proteomes" id="UP000324748">
    <property type="component" value="Unassembled WGS sequence"/>
</dbReference>
<evidence type="ECO:0000313" key="7">
    <source>
        <dbReference type="Proteomes" id="UP000325313"/>
    </source>
</evidence>
<evidence type="ECO:0000313" key="4">
    <source>
        <dbReference type="EMBL" id="KAA1134824.1"/>
    </source>
</evidence>
<accession>A0A5B0SJ96</accession>